<gene>
    <name evidence="2" type="ORF">G3N55_09635</name>
</gene>
<dbReference type="Gene3D" id="2.40.10.220">
    <property type="entry name" value="predicted glycosyltransferase like domains"/>
    <property type="match status" value="1"/>
</dbReference>
<protein>
    <submittedName>
        <fullName evidence="2">PilZ domain-containing protein</fullName>
    </submittedName>
</protein>
<reference evidence="2 3" key="1">
    <citation type="submission" date="2020-02" db="EMBL/GenBank/DDBJ databases">
        <title>Comparative genomics of sulfur disproportionating microorganisms.</title>
        <authorList>
            <person name="Ward L.M."/>
            <person name="Bertran E."/>
            <person name="Johnston D.T."/>
        </authorList>
    </citation>
    <scope>NUCLEOTIDE SEQUENCE [LARGE SCALE GENOMIC DNA]</scope>
    <source>
        <strain evidence="2 3">DSM 100025</strain>
    </source>
</reference>
<dbReference type="SUPFAM" id="SSF141371">
    <property type="entry name" value="PilZ domain-like"/>
    <property type="match status" value="1"/>
</dbReference>
<dbReference type="RefSeq" id="WP_163299216.1">
    <property type="nucleotide sequence ID" value="NZ_JAAGRR010000120.1"/>
</dbReference>
<evidence type="ECO:0000313" key="2">
    <source>
        <dbReference type="EMBL" id="NDY43100.1"/>
    </source>
</evidence>
<organism evidence="2 3">
    <name type="scientific">Dissulfurirhabdus thermomarina</name>
    <dbReference type="NCBI Taxonomy" id="1765737"/>
    <lineage>
        <taxon>Bacteria</taxon>
        <taxon>Deltaproteobacteria</taxon>
        <taxon>Dissulfurirhabdaceae</taxon>
        <taxon>Dissulfurirhabdus</taxon>
    </lineage>
</organism>
<dbReference type="Proteomes" id="UP000469346">
    <property type="component" value="Unassembled WGS sequence"/>
</dbReference>
<dbReference type="AlphaFoldDB" id="A0A6N9TRP6"/>
<evidence type="ECO:0000313" key="3">
    <source>
        <dbReference type="Proteomes" id="UP000469346"/>
    </source>
</evidence>
<accession>A0A6N9TRP6</accession>
<dbReference type="InterPro" id="IPR009875">
    <property type="entry name" value="PilZ_domain"/>
</dbReference>
<dbReference type="Pfam" id="PF07238">
    <property type="entry name" value="PilZ"/>
    <property type="match status" value="1"/>
</dbReference>
<dbReference type="EMBL" id="JAAGRR010000120">
    <property type="protein sequence ID" value="NDY43100.1"/>
    <property type="molecule type" value="Genomic_DNA"/>
</dbReference>
<proteinExistence type="predicted"/>
<evidence type="ECO:0000259" key="1">
    <source>
        <dbReference type="Pfam" id="PF07238"/>
    </source>
</evidence>
<comment type="caution">
    <text evidence="2">The sequence shown here is derived from an EMBL/GenBank/DDBJ whole genome shotgun (WGS) entry which is preliminary data.</text>
</comment>
<dbReference type="GO" id="GO:0035438">
    <property type="term" value="F:cyclic-di-GMP binding"/>
    <property type="evidence" value="ECO:0007669"/>
    <property type="project" value="InterPro"/>
</dbReference>
<name>A0A6N9TRP6_DISTH</name>
<feature type="domain" description="PilZ" evidence="1">
    <location>
        <begin position="5"/>
        <end position="98"/>
    </location>
</feature>
<keyword evidence="3" id="KW-1185">Reference proteome</keyword>
<sequence>MTDGERRKNTRVPLKIEAELRLSDGTVHKGVTENMSFGGTFLKWPGLAGISEGDPCVFALVLQPEPHPWVIEIESRVIHVQEDGVGLQFLSVDYEGYQNFRDLMVSATPDSGALMEELHKNPGLEVRR</sequence>